<gene>
    <name evidence="16" type="ORF">NIT7321_00461</name>
</gene>
<keyword evidence="9" id="KW-0479">Metal-binding</keyword>
<evidence type="ECO:0000256" key="13">
    <source>
        <dbReference type="ARBA" id="ARBA00030934"/>
    </source>
</evidence>
<keyword evidence="11 15" id="KW-1133">Transmembrane helix</keyword>
<dbReference type="InterPro" id="IPR003457">
    <property type="entry name" value="Transprt_MerT"/>
</dbReference>
<reference evidence="16 17" key="1">
    <citation type="submission" date="2015-05" db="EMBL/GenBank/DDBJ databases">
        <authorList>
            <person name="Rodrigo-Torres Lidia"/>
            <person name="Arahal R.David."/>
        </authorList>
    </citation>
    <scope>NUCLEOTIDE SEQUENCE [LARGE SCALE GENOMIC DNA]</scope>
    <source>
        <strain evidence="16 17">CECT 7321</strain>
    </source>
</reference>
<keyword evidence="10" id="KW-0476">Mercury</keyword>
<dbReference type="STRING" id="481446.NIT7645_01672"/>
<evidence type="ECO:0000313" key="17">
    <source>
        <dbReference type="Proteomes" id="UP000043764"/>
    </source>
</evidence>
<keyword evidence="17" id="KW-1185">Reference proteome</keyword>
<dbReference type="AlphaFoldDB" id="A0A0H5DC71"/>
<keyword evidence="8 15" id="KW-0812">Transmembrane</keyword>
<evidence type="ECO:0000256" key="3">
    <source>
        <dbReference type="ARBA" id="ARBA00017053"/>
    </source>
</evidence>
<organism evidence="16 17">
    <name type="scientific">Phaeobacter italicus</name>
    <dbReference type="NCBI Taxonomy" id="481446"/>
    <lineage>
        <taxon>Bacteria</taxon>
        <taxon>Pseudomonadati</taxon>
        <taxon>Pseudomonadota</taxon>
        <taxon>Alphaproteobacteria</taxon>
        <taxon>Rhodobacterales</taxon>
        <taxon>Roseobacteraceae</taxon>
        <taxon>Phaeobacter</taxon>
    </lineage>
</organism>
<evidence type="ECO:0000256" key="10">
    <source>
        <dbReference type="ARBA" id="ARBA00022914"/>
    </source>
</evidence>
<keyword evidence="5" id="KW-0475">Mercuric resistance</keyword>
<comment type="subcellular location">
    <subcellularLocation>
        <location evidence="1">Cell inner membrane</location>
        <topology evidence="1">Multi-pass membrane protein</topology>
    </subcellularLocation>
</comment>
<name>A0A0H5DC71_9RHOB</name>
<keyword evidence="12 15" id="KW-0472">Membrane</keyword>
<evidence type="ECO:0000256" key="14">
    <source>
        <dbReference type="ARBA" id="ARBA00045720"/>
    </source>
</evidence>
<evidence type="ECO:0000256" key="4">
    <source>
        <dbReference type="ARBA" id="ARBA00022448"/>
    </source>
</evidence>
<sequence>MIRTMTETTSADRQTAMDETGAADKKAWTTTWLGALGALAMTSCCILPLVLVSFGVTGVFIAQLGVLYQYKWITFALSAACIGYGFYKAYRPIPTEACADGTCARPMNRKLMRSILWIATAIVTVAMIFPYLTPYLLSY</sequence>
<comment type="function">
    <text evidence="14">Involved in mercury resistance. Probably transfers a mercuric ion from the periplasmic Hg(2+)-binding protein MerP to the cytoplasmic mercuric reductase MerA.</text>
</comment>
<evidence type="ECO:0000256" key="5">
    <source>
        <dbReference type="ARBA" id="ARBA00022466"/>
    </source>
</evidence>
<keyword evidence="7" id="KW-0997">Cell inner membrane</keyword>
<proteinExistence type="inferred from homology"/>
<feature type="transmembrane region" description="Helical" evidence="15">
    <location>
        <begin position="68"/>
        <end position="87"/>
    </location>
</feature>
<protein>
    <recommendedName>
        <fullName evidence="3">Mercuric transport protein MerT</fullName>
    </recommendedName>
    <alternativeName>
        <fullName evidence="13">Mercury ion transport protein</fullName>
    </alternativeName>
</protein>
<dbReference type="GO" id="GO:0005886">
    <property type="term" value="C:plasma membrane"/>
    <property type="evidence" value="ECO:0007669"/>
    <property type="project" value="UniProtKB-SubCell"/>
</dbReference>
<dbReference type="Proteomes" id="UP000043764">
    <property type="component" value="Unassembled WGS sequence"/>
</dbReference>
<dbReference type="EMBL" id="CVRL01000004">
    <property type="protein sequence ID" value="CRL09630.1"/>
    <property type="molecule type" value="Genomic_DNA"/>
</dbReference>
<comment type="similarity">
    <text evidence="2">Belongs to the MerT family.</text>
</comment>
<dbReference type="GO" id="GO:0015097">
    <property type="term" value="F:mercury ion transmembrane transporter activity"/>
    <property type="evidence" value="ECO:0007669"/>
    <property type="project" value="InterPro"/>
</dbReference>
<evidence type="ECO:0000256" key="11">
    <source>
        <dbReference type="ARBA" id="ARBA00022989"/>
    </source>
</evidence>
<evidence type="ECO:0000256" key="12">
    <source>
        <dbReference type="ARBA" id="ARBA00023136"/>
    </source>
</evidence>
<dbReference type="Pfam" id="PF02411">
    <property type="entry name" value="MerT"/>
    <property type="match status" value="1"/>
</dbReference>
<evidence type="ECO:0000256" key="2">
    <source>
        <dbReference type="ARBA" id="ARBA00008224"/>
    </source>
</evidence>
<dbReference type="GO" id="GO:0046872">
    <property type="term" value="F:metal ion binding"/>
    <property type="evidence" value="ECO:0007669"/>
    <property type="project" value="UniProtKB-KW"/>
</dbReference>
<evidence type="ECO:0000256" key="1">
    <source>
        <dbReference type="ARBA" id="ARBA00004429"/>
    </source>
</evidence>
<evidence type="ECO:0000256" key="7">
    <source>
        <dbReference type="ARBA" id="ARBA00022519"/>
    </source>
</evidence>
<accession>A0A0H5DC71</accession>
<evidence type="ECO:0000256" key="9">
    <source>
        <dbReference type="ARBA" id="ARBA00022723"/>
    </source>
</evidence>
<evidence type="ECO:0000313" key="16">
    <source>
        <dbReference type="EMBL" id="CRL09630.1"/>
    </source>
</evidence>
<keyword evidence="6" id="KW-1003">Cell membrane</keyword>
<evidence type="ECO:0000256" key="8">
    <source>
        <dbReference type="ARBA" id="ARBA00022692"/>
    </source>
</evidence>
<feature type="transmembrane region" description="Helical" evidence="15">
    <location>
        <begin position="35"/>
        <end position="62"/>
    </location>
</feature>
<evidence type="ECO:0000256" key="15">
    <source>
        <dbReference type="SAM" id="Phobius"/>
    </source>
</evidence>
<evidence type="ECO:0000256" key="6">
    <source>
        <dbReference type="ARBA" id="ARBA00022475"/>
    </source>
</evidence>
<keyword evidence="4" id="KW-0813">Transport</keyword>
<feature type="transmembrane region" description="Helical" evidence="15">
    <location>
        <begin position="115"/>
        <end position="137"/>
    </location>
</feature>